<evidence type="ECO:0000259" key="8">
    <source>
        <dbReference type="PROSITE" id="PS50893"/>
    </source>
</evidence>
<dbReference type="GeneID" id="78125462"/>
<dbReference type="SMART" id="SM00382">
    <property type="entry name" value="AAA"/>
    <property type="match status" value="1"/>
</dbReference>
<dbReference type="InterPro" id="IPR050093">
    <property type="entry name" value="ABC_SmlMolc_Importer"/>
</dbReference>
<dbReference type="Gene3D" id="3.40.50.300">
    <property type="entry name" value="P-loop containing nucleotide triphosphate hydrolases"/>
    <property type="match status" value="1"/>
</dbReference>
<keyword evidence="7" id="KW-0472">Membrane</keyword>
<dbReference type="InterPro" id="IPR003439">
    <property type="entry name" value="ABC_transporter-like_ATP-bd"/>
</dbReference>
<evidence type="ECO:0000256" key="3">
    <source>
        <dbReference type="ARBA" id="ARBA00022519"/>
    </source>
</evidence>
<dbReference type="EMBL" id="FNPR01000003">
    <property type="protein sequence ID" value="SDY74282.1"/>
    <property type="molecule type" value="Genomic_DNA"/>
</dbReference>
<protein>
    <submittedName>
        <fullName evidence="9">Thiamine transport system ATP-binding protein</fullName>
    </submittedName>
</protein>
<dbReference type="Pfam" id="PF00005">
    <property type="entry name" value="ABC_tran"/>
    <property type="match status" value="1"/>
</dbReference>
<keyword evidence="2" id="KW-1003">Cell membrane</keyword>
<evidence type="ECO:0000256" key="2">
    <source>
        <dbReference type="ARBA" id="ARBA00022475"/>
    </source>
</evidence>
<dbReference type="OrthoDB" id="9802264at2"/>
<dbReference type="InterPro" id="IPR027417">
    <property type="entry name" value="P-loop_NTPase"/>
</dbReference>
<reference evidence="9 10" key="1">
    <citation type="submission" date="2016-10" db="EMBL/GenBank/DDBJ databases">
        <authorList>
            <person name="de Groot N.N."/>
        </authorList>
    </citation>
    <scope>NUCLEOTIDE SEQUENCE [LARGE SCALE GENOMIC DNA]</scope>
    <source>
        <strain evidence="9 10">DSM 24677</strain>
    </source>
</reference>
<proteinExistence type="predicted"/>
<dbReference type="SUPFAM" id="SSF52540">
    <property type="entry name" value="P-loop containing nucleoside triphosphate hydrolases"/>
    <property type="match status" value="1"/>
</dbReference>
<evidence type="ECO:0000256" key="1">
    <source>
        <dbReference type="ARBA" id="ARBA00022448"/>
    </source>
</evidence>
<dbReference type="GO" id="GO:0005524">
    <property type="term" value="F:ATP binding"/>
    <property type="evidence" value="ECO:0007669"/>
    <property type="project" value="UniProtKB-KW"/>
</dbReference>
<dbReference type="STRING" id="576131.SAMN05444486_103518"/>
<evidence type="ECO:0000256" key="4">
    <source>
        <dbReference type="ARBA" id="ARBA00022741"/>
    </source>
</evidence>
<dbReference type="PROSITE" id="PS00211">
    <property type="entry name" value="ABC_TRANSPORTER_1"/>
    <property type="match status" value="1"/>
</dbReference>
<evidence type="ECO:0000256" key="7">
    <source>
        <dbReference type="ARBA" id="ARBA00023136"/>
    </source>
</evidence>
<evidence type="ECO:0000256" key="6">
    <source>
        <dbReference type="ARBA" id="ARBA00022967"/>
    </source>
</evidence>
<keyword evidence="6" id="KW-1278">Translocase</keyword>
<keyword evidence="3" id="KW-0997">Cell inner membrane</keyword>
<evidence type="ECO:0000256" key="5">
    <source>
        <dbReference type="ARBA" id="ARBA00022840"/>
    </source>
</evidence>
<sequence>MLTLETVRYEQDEFVLSADWHLAPEARVAVIGPSGAGKSTLLSLIGGFITSQSGRLLWDGQDITENAPSARPVASLFQEGNLFPHLSVYENAALGVNVSLRLSAAEKARVLGALDRVGLAGFGARKPAQLSGGQASRAALARALCQDKPLLLLDEPFAALGPALRHEMLDLVGEIAREHRRAVLMVSHEPRDAKHFADAVIVVADGVAQPPQDTATLFAKPPKALRDYLGHH</sequence>
<keyword evidence="10" id="KW-1185">Reference proteome</keyword>
<dbReference type="InterPro" id="IPR017871">
    <property type="entry name" value="ABC_transporter-like_CS"/>
</dbReference>
<dbReference type="PANTHER" id="PTHR42781:SF1">
    <property type="entry name" value="THIAMINE IMPORT ATP-BINDING PROTEIN THIQ"/>
    <property type="match status" value="1"/>
</dbReference>
<dbReference type="PANTHER" id="PTHR42781">
    <property type="entry name" value="SPERMIDINE/PUTRESCINE IMPORT ATP-BINDING PROTEIN POTA"/>
    <property type="match status" value="1"/>
</dbReference>
<evidence type="ECO:0000313" key="10">
    <source>
        <dbReference type="Proteomes" id="UP000199026"/>
    </source>
</evidence>
<feature type="domain" description="ABC transporter" evidence="8">
    <location>
        <begin position="1"/>
        <end position="230"/>
    </location>
</feature>
<evidence type="ECO:0000313" key="9">
    <source>
        <dbReference type="EMBL" id="SDY74282.1"/>
    </source>
</evidence>
<dbReference type="InterPro" id="IPR003593">
    <property type="entry name" value="AAA+_ATPase"/>
</dbReference>
<keyword evidence="1" id="KW-0813">Transport</keyword>
<gene>
    <name evidence="9" type="ORF">SAMN05444486_103518</name>
</gene>
<dbReference type="Proteomes" id="UP000199026">
    <property type="component" value="Unassembled WGS sequence"/>
</dbReference>
<keyword evidence="4" id="KW-0547">Nucleotide-binding</keyword>
<accession>A0A1H3MC32</accession>
<keyword evidence="5 9" id="KW-0067">ATP-binding</keyword>
<name>A0A1H3MC32_9RHOB</name>
<dbReference type="GO" id="GO:0016887">
    <property type="term" value="F:ATP hydrolysis activity"/>
    <property type="evidence" value="ECO:0007669"/>
    <property type="project" value="InterPro"/>
</dbReference>
<dbReference type="RefSeq" id="WP_089893061.1">
    <property type="nucleotide sequence ID" value="NZ_CANMFH010000007.1"/>
</dbReference>
<dbReference type="PROSITE" id="PS50893">
    <property type="entry name" value="ABC_TRANSPORTER_2"/>
    <property type="match status" value="1"/>
</dbReference>
<organism evidence="9 10">
    <name type="scientific">Lentibacter algarum</name>
    <dbReference type="NCBI Taxonomy" id="576131"/>
    <lineage>
        <taxon>Bacteria</taxon>
        <taxon>Pseudomonadati</taxon>
        <taxon>Pseudomonadota</taxon>
        <taxon>Alphaproteobacteria</taxon>
        <taxon>Rhodobacterales</taxon>
        <taxon>Roseobacteraceae</taxon>
        <taxon>Lentibacter</taxon>
    </lineage>
</organism>
<dbReference type="AlphaFoldDB" id="A0A1H3MC32"/>